<organism evidence="8 9">
    <name type="scientific">Candidatus Sulfobium mesophilum</name>
    <dbReference type="NCBI Taxonomy" id="2016548"/>
    <lineage>
        <taxon>Bacteria</taxon>
        <taxon>Pseudomonadati</taxon>
        <taxon>Nitrospirota</taxon>
        <taxon>Nitrospiria</taxon>
        <taxon>Nitrospirales</taxon>
        <taxon>Nitrospiraceae</taxon>
        <taxon>Candidatus Sulfobium</taxon>
    </lineage>
</organism>
<evidence type="ECO:0000259" key="7">
    <source>
        <dbReference type="Pfam" id="PF07992"/>
    </source>
</evidence>
<feature type="binding site" evidence="4">
    <location>
        <begin position="178"/>
        <end position="185"/>
    </location>
    <ligand>
        <name>NAD(+)</name>
        <dbReference type="ChEBI" id="CHEBI:57540"/>
    </ligand>
</feature>
<dbReference type="EMBL" id="OUUY01000089">
    <property type="protein sequence ID" value="SPQ01094.1"/>
    <property type="molecule type" value="Genomic_DNA"/>
</dbReference>
<keyword evidence="4" id="KW-0547">Nucleotide-binding</keyword>
<evidence type="ECO:0000313" key="8">
    <source>
        <dbReference type="EMBL" id="SPQ01094.1"/>
    </source>
</evidence>
<dbReference type="Pfam" id="PF02852">
    <property type="entry name" value="Pyr_redox_dim"/>
    <property type="match status" value="1"/>
</dbReference>
<protein>
    <submittedName>
        <fullName evidence="8">Pyridine nucleotide-disulfide oxidoreductase dimerization region</fullName>
    </submittedName>
</protein>
<dbReference type="SUPFAM" id="SSF55424">
    <property type="entry name" value="FAD/NAD-linked reductases, dimerisation (C-terminal) domain"/>
    <property type="match status" value="1"/>
</dbReference>
<dbReference type="SUPFAM" id="SSF51905">
    <property type="entry name" value="FAD/NAD(P)-binding domain"/>
    <property type="match status" value="1"/>
</dbReference>
<evidence type="ECO:0000313" key="9">
    <source>
        <dbReference type="Proteomes" id="UP000245125"/>
    </source>
</evidence>
<evidence type="ECO:0000256" key="4">
    <source>
        <dbReference type="PIRSR" id="PIRSR000350-3"/>
    </source>
</evidence>
<dbReference type="InterPro" id="IPR004099">
    <property type="entry name" value="Pyr_nucl-diS_OxRdtase_dimer"/>
</dbReference>
<feature type="binding site" evidence="4">
    <location>
        <position position="308"/>
    </location>
    <ligand>
        <name>FAD</name>
        <dbReference type="ChEBI" id="CHEBI:57692"/>
    </ligand>
</feature>
<feature type="domain" description="Pyridine nucleotide-disulphide oxidoreductase dimerisation" evidence="6">
    <location>
        <begin position="344"/>
        <end position="448"/>
    </location>
</feature>
<dbReference type="Gene3D" id="3.30.390.30">
    <property type="match status" value="1"/>
</dbReference>
<sequence length="472" mass="51619">MGRFDYDLIVIGGGAAGLVSAKLARGLGKRVALVERGRLGGECTLYGCVPSKTLISAARTAALIRNAPKHGLDIEGSRGIKTDNVMTRVRSVVEEVYRGHTPEAIERLGITLLFGEPAFKDNHHIQIGDKTWSSKNFLIATGSSSFIPKIRGIDSAPFFTNETIFGIERLPSSMIIIGGGPVGSEIASAFNSLGVGIDLVHKHVRILNKEDPELVDILSSKMREEGVRLRTSCKPVAIRREGGGIALEMEDGTNSATLRAEAVLIAAGRRPNIEGLGLENAGVQYTPRGIRTDLRLRTSAPNIYACGDVVGPYLFSHMAEYQATVAVRNAFLPFQKTADYENAAWCTFTDPELARAGLTEEEARDRYGERVRVYRQAYGGTDRGKTDAADVGMSKFICYRGRLVGAHMLGAHAGELIHEAQLAKSLGIPFHRLYEVIHIYPTFTDVVKYPAKLCYIDRLKDNPFLKVLQKFL</sequence>
<feature type="binding site" evidence="4">
    <location>
        <position position="268"/>
    </location>
    <ligand>
        <name>NAD(+)</name>
        <dbReference type="ChEBI" id="CHEBI:57540"/>
    </ligand>
</feature>
<accession>A0A2U3QI65</accession>
<keyword evidence="9" id="KW-1185">Reference proteome</keyword>
<proteinExistence type="inferred from homology"/>
<keyword evidence="3 4" id="KW-0274">FAD</keyword>
<dbReference type="Proteomes" id="UP000245125">
    <property type="component" value="Unassembled WGS sequence"/>
</dbReference>
<dbReference type="PANTHER" id="PTHR43014">
    <property type="entry name" value="MERCURIC REDUCTASE"/>
    <property type="match status" value="1"/>
</dbReference>
<name>A0A2U3QI65_9BACT</name>
<dbReference type="GO" id="GO:0050660">
    <property type="term" value="F:flavin adenine dinucleotide binding"/>
    <property type="evidence" value="ECO:0007669"/>
    <property type="project" value="TreeGrafter"/>
</dbReference>
<feature type="binding site" evidence="4">
    <location>
        <position position="52"/>
    </location>
    <ligand>
        <name>FAD</name>
        <dbReference type="ChEBI" id="CHEBI:57692"/>
    </ligand>
</feature>
<dbReference type="OrthoDB" id="9776382at2"/>
<comment type="similarity">
    <text evidence="1">Belongs to the class-I pyridine nucleotide-disulfide oxidoreductase family.</text>
</comment>
<keyword evidence="2" id="KW-0285">Flavoprotein</keyword>
<dbReference type="PRINTS" id="PR00368">
    <property type="entry name" value="FADPNR"/>
</dbReference>
<evidence type="ECO:0000256" key="3">
    <source>
        <dbReference type="ARBA" id="ARBA00022827"/>
    </source>
</evidence>
<gene>
    <name evidence="8" type="ORF">NBG4_420018</name>
</gene>
<dbReference type="GO" id="GO:0003955">
    <property type="term" value="F:NAD(P)H dehydrogenase (quinone) activity"/>
    <property type="evidence" value="ECO:0007669"/>
    <property type="project" value="TreeGrafter"/>
</dbReference>
<comment type="cofactor">
    <cofactor evidence="4">
        <name>FAD</name>
        <dbReference type="ChEBI" id="CHEBI:57692"/>
    </cofactor>
    <text evidence="4">Binds 1 FAD per subunit.</text>
</comment>
<evidence type="ECO:0000259" key="6">
    <source>
        <dbReference type="Pfam" id="PF02852"/>
    </source>
</evidence>
<dbReference type="InterPro" id="IPR016156">
    <property type="entry name" value="FAD/NAD-linked_Rdtase_dimer_sf"/>
</dbReference>
<evidence type="ECO:0000256" key="2">
    <source>
        <dbReference type="ARBA" id="ARBA00022630"/>
    </source>
</evidence>
<dbReference type="InterPro" id="IPR001100">
    <property type="entry name" value="Pyr_nuc-diS_OxRdtase"/>
</dbReference>
<keyword evidence="4" id="KW-0520">NAD</keyword>
<dbReference type="InterPro" id="IPR023753">
    <property type="entry name" value="FAD/NAD-binding_dom"/>
</dbReference>
<dbReference type="AlphaFoldDB" id="A0A2U3QI65"/>
<feature type="disulfide bond" description="Redox-active" evidence="5">
    <location>
        <begin position="43"/>
        <end position="48"/>
    </location>
</feature>
<evidence type="ECO:0000256" key="1">
    <source>
        <dbReference type="ARBA" id="ARBA00007532"/>
    </source>
</evidence>
<dbReference type="InterPro" id="IPR036188">
    <property type="entry name" value="FAD/NAD-bd_sf"/>
</dbReference>
<reference evidence="9" key="1">
    <citation type="submission" date="2018-03" db="EMBL/GenBank/DDBJ databases">
        <authorList>
            <person name="Zecchin S."/>
        </authorList>
    </citation>
    <scope>NUCLEOTIDE SEQUENCE [LARGE SCALE GENOMIC DNA]</scope>
</reference>
<dbReference type="Gene3D" id="3.50.50.60">
    <property type="entry name" value="FAD/NAD(P)-binding domain"/>
    <property type="match status" value="2"/>
</dbReference>
<feature type="binding site" evidence="4">
    <location>
        <begin position="141"/>
        <end position="143"/>
    </location>
    <ligand>
        <name>FAD</name>
        <dbReference type="ChEBI" id="CHEBI:57692"/>
    </ligand>
</feature>
<dbReference type="PRINTS" id="PR00411">
    <property type="entry name" value="PNDRDTASEI"/>
</dbReference>
<dbReference type="PANTHER" id="PTHR43014:SF2">
    <property type="entry name" value="MERCURIC REDUCTASE"/>
    <property type="match status" value="1"/>
</dbReference>
<evidence type="ECO:0000256" key="5">
    <source>
        <dbReference type="PIRSR" id="PIRSR000350-4"/>
    </source>
</evidence>
<dbReference type="PIRSF" id="PIRSF000350">
    <property type="entry name" value="Mercury_reductase_MerA"/>
    <property type="match status" value="1"/>
</dbReference>
<feature type="domain" description="FAD/NAD(P)-binding" evidence="7">
    <location>
        <begin position="6"/>
        <end position="322"/>
    </location>
</feature>
<dbReference type="Pfam" id="PF07992">
    <property type="entry name" value="Pyr_redox_2"/>
    <property type="match status" value="1"/>
</dbReference>